<feature type="domain" description="TonB-dependent receptor plug" evidence="16">
    <location>
        <begin position="135"/>
        <end position="228"/>
    </location>
</feature>
<proteinExistence type="inferred from homology"/>
<name>A0ABT8F9X9_9BACT</name>
<dbReference type="Gene3D" id="2.40.170.20">
    <property type="entry name" value="TonB-dependent receptor, beta-barrel domain"/>
    <property type="match status" value="1"/>
</dbReference>
<evidence type="ECO:0000256" key="10">
    <source>
        <dbReference type="ARBA" id="ARBA00023136"/>
    </source>
</evidence>
<keyword evidence="4" id="KW-0410">Iron transport</keyword>
<evidence type="ECO:0000256" key="3">
    <source>
        <dbReference type="ARBA" id="ARBA00022452"/>
    </source>
</evidence>
<evidence type="ECO:0000256" key="1">
    <source>
        <dbReference type="ARBA" id="ARBA00004571"/>
    </source>
</evidence>
<evidence type="ECO:0000256" key="7">
    <source>
        <dbReference type="ARBA" id="ARBA00023004"/>
    </source>
</evidence>
<dbReference type="SUPFAM" id="SSF49452">
    <property type="entry name" value="Starch-binding domain-like"/>
    <property type="match status" value="1"/>
</dbReference>
<reference evidence="17" key="1">
    <citation type="submission" date="2023-06" db="EMBL/GenBank/DDBJ databases">
        <title>Cytophagales bacterium Strain LB-30, isolated from soil.</title>
        <authorList>
            <person name="Liu B."/>
        </authorList>
    </citation>
    <scope>NUCLEOTIDE SEQUENCE</scope>
    <source>
        <strain evidence="17">LB-30</strain>
    </source>
</reference>
<dbReference type="Pfam" id="PF13715">
    <property type="entry name" value="CarbopepD_reg_2"/>
    <property type="match status" value="1"/>
</dbReference>
<dbReference type="Proteomes" id="UP001168552">
    <property type="component" value="Unassembled WGS sequence"/>
</dbReference>
<comment type="caution">
    <text evidence="17">The sequence shown here is derived from an EMBL/GenBank/DDBJ whole genome shotgun (WGS) entry which is preliminary data.</text>
</comment>
<keyword evidence="8" id="KW-0406">Ion transport</keyword>
<evidence type="ECO:0000256" key="5">
    <source>
        <dbReference type="ARBA" id="ARBA00022692"/>
    </source>
</evidence>
<evidence type="ECO:0000313" key="17">
    <source>
        <dbReference type="EMBL" id="MDN4167006.1"/>
    </source>
</evidence>
<dbReference type="PANTHER" id="PTHR32552">
    <property type="entry name" value="FERRICHROME IRON RECEPTOR-RELATED"/>
    <property type="match status" value="1"/>
</dbReference>
<sequence length="792" mass="86700">MKKNILLLVLALGLYSLAFAQQGRITGSVRTSDGQAAEFVNVALKGTAKGAVTNASGQFEIKNVNPGEYVIFASLVGLAKQERSIVLGEGEVLNLDFVLQESATRLAEITVSENRVNSFYPNSAFVVAKMPLKNLENPQVYQSVPQRLLKEQVVTNMNDGLKNATGITRLWESTGRGGDGAEYFSMRGFAVQPTMVNGMPSLNNGGLDPANIESIDVIKGPSGTLFGSPMISYGGLINITTKRPYDTFGGEVNFVNGSNGLTRLALDVNTPLSEKVSSRVNTAYHTENSFQSAGYMKSFFVAPSFKIEANERLTFLVNTEMLFKESANAPMIFLNRSAPLTYSNLSLFEKHYEESFTGNDLNIKNPTLGFQAQALFKISEGWSSQTVIASSNAKSNGYYQYLWDFSDGETFGRYLSKRDGETITRNFQQNFTNDWKIGSFRNRLLIGFDYFESTIKNSSTGWVLNGAVNVRTGEDTGILTKAGADALLTESFEGTSRGENEVMSAYVSDVISFNSYLSAMGSVRIDRFSGKTDYWVADDIKEQVSVSPKLGLVFQPLPEKLALFANYQNGFVNVAPAQVANADGSNPRLQTFDPEQANQIEGGAKAEFWQNRLSVSASYYRILVRNRLMNDPNNVNNRIQGGEVESKGYEISVTANPVKGLNLIAGFSDNTSAVTKDNPENGYLGLRPEEAGPEQLVNAWLSYTLPTTALKGLGLGFGGNYASEHKTLNRANTGTFTLPAYTVLNASLSYTGNQYAVILKVNNLSNERYYSGWSTITPQNLRNVSISLNYAF</sequence>
<keyword evidence="6 14" id="KW-0732">Signal</keyword>
<dbReference type="Pfam" id="PF00593">
    <property type="entry name" value="TonB_dep_Rec_b-barrel"/>
    <property type="match status" value="1"/>
</dbReference>
<evidence type="ECO:0000256" key="14">
    <source>
        <dbReference type="SAM" id="SignalP"/>
    </source>
</evidence>
<accession>A0ABT8F9X9</accession>
<evidence type="ECO:0000256" key="12">
    <source>
        <dbReference type="PROSITE-ProRule" id="PRU01360"/>
    </source>
</evidence>
<comment type="similarity">
    <text evidence="12 13">Belongs to the TonB-dependent receptor family.</text>
</comment>
<feature type="domain" description="TonB-dependent receptor-like beta-barrel" evidence="15">
    <location>
        <begin position="358"/>
        <end position="764"/>
    </location>
</feature>
<dbReference type="Gene3D" id="2.60.40.1120">
    <property type="entry name" value="Carboxypeptidase-like, regulatory domain"/>
    <property type="match status" value="1"/>
</dbReference>
<dbReference type="InterPro" id="IPR039426">
    <property type="entry name" value="TonB-dep_rcpt-like"/>
</dbReference>
<dbReference type="InterPro" id="IPR013784">
    <property type="entry name" value="Carb-bd-like_fold"/>
</dbReference>
<evidence type="ECO:0000313" key="18">
    <source>
        <dbReference type="Proteomes" id="UP001168552"/>
    </source>
</evidence>
<keyword evidence="2 12" id="KW-0813">Transport</keyword>
<evidence type="ECO:0000256" key="2">
    <source>
        <dbReference type="ARBA" id="ARBA00022448"/>
    </source>
</evidence>
<keyword evidence="17" id="KW-0675">Receptor</keyword>
<evidence type="ECO:0000256" key="6">
    <source>
        <dbReference type="ARBA" id="ARBA00022729"/>
    </source>
</evidence>
<gene>
    <name evidence="17" type="ORF">QWY31_15955</name>
</gene>
<dbReference type="InterPro" id="IPR036942">
    <property type="entry name" value="Beta-barrel_TonB_sf"/>
</dbReference>
<comment type="subcellular location">
    <subcellularLocation>
        <location evidence="1 12">Cell outer membrane</location>
        <topology evidence="1 12">Multi-pass membrane protein</topology>
    </subcellularLocation>
</comment>
<dbReference type="RefSeq" id="WP_320005543.1">
    <property type="nucleotide sequence ID" value="NZ_JAUHJS010000010.1"/>
</dbReference>
<dbReference type="InterPro" id="IPR037066">
    <property type="entry name" value="Plug_dom_sf"/>
</dbReference>
<dbReference type="PROSITE" id="PS52016">
    <property type="entry name" value="TONB_DEPENDENT_REC_3"/>
    <property type="match status" value="1"/>
</dbReference>
<evidence type="ECO:0000256" key="4">
    <source>
        <dbReference type="ARBA" id="ARBA00022496"/>
    </source>
</evidence>
<organism evidence="17 18">
    <name type="scientific">Shiella aurantiaca</name>
    <dbReference type="NCBI Taxonomy" id="3058365"/>
    <lineage>
        <taxon>Bacteria</taxon>
        <taxon>Pseudomonadati</taxon>
        <taxon>Bacteroidota</taxon>
        <taxon>Cytophagia</taxon>
        <taxon>Cytophagales</taxon>
        <taxon>Shiellaceae</taxon>
        <taxon>Shiella</taxon>
    </lineage>
</organism>
<protein>
    <submittedName>
        <fullName evidence="17">TonB-dependent receptor</fullName>
    </submittedName>
</protein>
<feature type="chain" id="PRO_5045683867" evidence="14">
    <location>
        <begin position="21"/>
        <end position="792"/>
    </location>
</feature>
<keyword evidence="5 12" id="KW-0812">Transmembrane</keyword>
<dbReference type="InterPro" id="IPR012910">
    <property type="entry name" value="Plug_dom"/>
</dbReference>
<keyword evidence="11 12" id="KW-0998">Cell outer membrane</keyword>
<evidence type="ECO:0000259" key="15">
    <source>
        <dbReference type="Pfam" id="PF00593"/>
    </source>
</evidence>
<evidence type="ECO:0000256" key="13">
    <source>
        <dbReference type="RuleBase" id="RU003357"/>
    </source>
</evidence>
<dbReference type="Pfam" id="PF07715">
    <property type="entry name" value="Plug"/>
    <property type="match status" value="1"/>
</dbReference>
<dbReference type="CDD" id="cd01347">
    <property type="entry name" value="ligand_gated_channel"/>
    <property type="match status" value="1"/>
</dbReference>
<evidence type="ECO:0000256" key="11">
    <source>
        <dbReference type="ARBA" id="ARBA00023237"/>
    </source>
</evidence>
<dbReference type="SUPFAM" id="SSF56935">
    <property type="entry name" value="Porins"/>
    <property type="match status" value="1"/>
</dbReference>
<keyword evidence="3 12" id="KW-1134">Transmembrane beta strand</keyword>
<keyword evidence="9 13" id="KW-0798">TonB box</keyword>
<evidence type="ECO:0000256" key="9">
    <source>
        <dbReference type="ARBA" id="ARBA00023077"/>
    </source>
</evidence>
<dbReference type="PANTHER" id="PTHR32552:SF68">
    <property type="entry name" value="FERRICHROME OUTER MEMBRANE TRANSPORTER_PHAGE RECEPTOR"/>
    <property type="match status" value="1"/>
</dbReference>
<evidence type="ECO:0000256" key="8">
    <source>
        <dbReference type="ARBA" id="ARBA00023065"/>
    </source>
</evidence>
<keyword evidence="7" id="KW-0408">Iron</keyword>
<dbReference type="InterPro" id="IPR000531">
    <property type="entry name" value="Beta-barrel_TonB"/>
</dbReference>
<dbReference type="Gene3D" id="2.170.130.10">
    <property type="entry name" value="TonB-dependent receptor, plug domain"/>
    <property type="match status" value="1"/>
</dbReference>
<dbReference type="EMBL" id="JAUHJS010000010">
    <property type="protein sequence ID" value="MDN4167006.1"/>
    <property type="molecule type" value="Genomic_DNA"/>
</dbReference>
<evidence type="ECO:0000259" key="16">
    <source>
        <dbReference type="Pfam" id="PF07715"/>
    </source>
</evidence>
<keyword evidence="18" id="KW-1185">Reference proteome</keyword>
<feature type="signal peptide" evidence="14">
    <location>
        <begin position="1"/>
        <end position="20"/>
    </location>
</feature>
<keyword evidence="10 12" id="KW-0472">Membrane</keyword>